<protein>
    <submittedName>
        <fullName evidence="2">Uncharacterized protein</fullName>
    </submittedName>
</protein>
<accession>I7D0L0</accession>
<evidence type="ECO:0000313" key="2">
    <source>
        <dbReference type="EMBL" id="AFO66376.1"/>
    </source>
</evidence>
<dbReference type="Pfam" id="PF10554">
    <property type="entry name" value="Phage_ASH"/>
    <property type="match status" value="1"/>
</dbReference>
<gene>
    <name evidence="1" type="ORF">SESS1296_03608</name>
    <name evidence="2" type="ORF">SESS1635_04959</name>
</gene>
<proteinExistence type="predicted"/>
<dbReference type="EMBL" id="JQ747523">
    <property type="protein sequence ID" value="AFO66348.1"/>
    <property type="molecule type" value="Genomic_DNA"/>
</dbReference>
<organism evidence="2">
    <name type="scientific">Salmonella enterica subsp. salamae serovar Sofia</name>
    <dbReference type="NCBI Taxonomy" id="46629"/>
    <lineage>
        <taxon>Bacteria</taxon>
        <taxon>Pseudomonadati</taxon>
        <taxon>Pseudomonadota</taxon>
        <taxon>Gammaproteobacteria</taxon>
        <taxon>Enterobacterales</taxon>
        <taxon>Enterobacteriaceae</taxon>
        <taxon>Salmonella</taxon>
    </lineage>
</organism>
<sequence>MVAQVRQPSGWPDLVGRFSTLIWATAIERGNSGGSTFMLPGDYQNESYTCRIKITSFESSLC</sequence>
<dbReference type="InterPro" id="IPR018880">
    <property type="entry name" value="Phage_P4_Ash"/>
</dbReference>
<dbReference type="EMBL" id="JQ747540">
    <property type="protein sequence ID" value="AFO66376.1"/>
    <property type="molecule type" value="Genomic_DNA"/>
</dbReference>
<reference evidence="2" key="1">
    <citation type="journal article" date="2012" name="PLoS ONE">
        <title>A Genomic Island in Salmonella enterica ssp. salamae Provides New Insights on the Genealogy of the Locus of Enterocyte Effacement.</title>
        <authorList>
            <person name="Chandry P.S."/>
            <person name="Gladman S."/>
            <person name="Moore S.C."/>
            <person name="Seemann T."/>
            <person name="Crandall K.A."/>
            <person name="Fegan N."/>
        </authorList>
    </citation>
    <scope>NUCLEOTIDE SEQUENCE</scope>
    <source>
        <strain evidence="1">S1296</strain>
        <strain evidence="2">S1635</strain>
    </source>
</reference>
<evidence type="ECO:0000313" key="1">
    <source>
        <dbReference type="EMBL" id="AFO66348.1"/>
    </source>
</evidence>
<dbReference type="AlphaFoldDB" id="I7D0L0"/>
<name>I7D0L0_SALER</name>